<sequence>MPTRGNTCQSRRRFRTADDGDRTRRPSLPPTDYRRGARPDLSGAFVSPPPAPIQPLSSLTLVCAASRLFALNWPVVSRVNSVQDMPFITGALITYAQRRRATDVRTGCTTPPSAATTTTTPSASTRRRGGGSGGGEIRTTAYE</sequence>
<dbReference type="WBParaSite" id="PSAMB.scaffold1347size32694.g12486.t1">
    <property type="protein sequence ID" value="PSAMB.scaffold1347size32694.g12486.t1"/>
    <property type="gene ID" value="PSAMB.scaffold1347size32694.g12486"/>
</dbReference>
<accession>A0A914UYH2</accession>
<dbReference type="AlphaFoldDB" id="A0A914UYH2"/>
<dbReference type="Proteomes" id="UP000887566">
    <property type="component" value="Unplaced"/>
</dbReference>
<evidence type="ECO:0000313" key="2">
    <source>
        <dbReference type="Proteomes" id="UP000887566"/>
    </source>
</evidence>
<proteinExistence type="predicted"/>
<organism evidence="2 3">
    <name type="scientific">Plectus sambesii</name>
    <dbReference type="NCBI Taxonomy" id="2011161"/>
    <lineage>
        <taxon>Eukaryota</taxon>
        <taxon>Metazoa</taxon>
        <taxon>Ecdysozoa</taxon>
        <taxon>Nematoda</taxon>
        <taxon>Chromadorea</taxon>
        <taxon>Plectida</taxon>
        <taxon>Plectina</taxon>
        <taxon>Plectoidea</taxon>
        <taxon>Plectidae</taxon>
        <taxon>Plectus</taxon>
    </lineage>
</organism>
<reference evidence="3" key="1">
    <citation type="submission" date="2022-11" db="UniProtKB">
        <authorList>
            <consortium name="WormBaseParasite"/>
        </authorList>
    </citation>
    <scope>IDENTIFICATION</scope>
</reference>
<keyword evidence="2" id="KW-1185">Reference proteome</keyword>
<evidence type="ECO:0000256" key="1">
    <source>
        <dbReference type="SAM" id="MobiDB-lite"/>
    </source>
</evidence>
<feature type="compositionally biased region" description="Low complexity" evidence="1">
    <location>
        <begin position="106"/>
        <end position="124"/>
    </location>
</feature>
<protein>
    <submittedName>
        <fullName evidence="3">Uncharacterized protein</fullName>
    </submittedName>
</protein>
<feature type="compositionally biased region" description="Basic and acidic residues" evidence="1">
    <location>
        <begin position="15"/>
        <end position="24"/>
    </location>
</feature>
<feature type="region of interest" description="Disordered" evidence="1">
    <location>
        <begin position="1"/>
        <end position="50"/>
    </location>
</feature>
<name>A0A914UYH2_9BILA</name>
<evidence type="ECO:0000313" key="3">
    <source>
        <dbReference type="WBParaSite" id="PSAMB.scaffold1347size32694.g12486.t1"/>
    </source>
</evidence>
<feature type="region of interest" description="Disordered" evidence="1">
    <location>
        <begin position="99"/>
        <end position="143"/>
    </location>
</feature>